<dbReference type="EMBL" id="KQ474076">
    <property type="protein sequence ID" value="KPV76469.1"/>
    <property type="molecule type" value="Genomic_DNA"/>
</dbReference>
<name>A0A194S7E7_RHOGW</name>
<dbReference type="OrthoDB" id="2363873at2759"/>
<dbReference type="PANTHER" id="PTHR43316">
    <property type="entry name" value="HYDROLASE, HALOACID DELAHOGENASE-RELATED"/>
    <property type="match status" value="1"/>
</dbReference>
<evidence type="ECO:0000313" key="2">
    <source>
        <dbReference type="EMBL" id="KPV76469.1"/>
    </source>
</evidence>
<protein>
    <recommendedName>
        <fullName evidence="4">Haloacid dehalogenase, type II</fullName>
    </recommendedName>
</protein>
<dbReference type="PANTHER" id="PTHR43316:SF3">
    <property type="entry name" value="HALOACID DEHALOGENASE, TYPE II (AFU_ORTHOLOGUE AFUA_2G07750)-RELATED"/>
    <property type="match status" value="1"/>
</dbReference>
<organism evidence="2 3">
    <name type="scientific">Rhodotorula graminis (strain WP1)</name>
    <dbReference type="NCBI Taxonomy" id="578459"/>
    <lineage>
        <taxon>Eukaryota</taxon>
        <taxon>Fungi</taxon>
        <taxon>Dikarya</taxon>
        <taxon>Basidiomycota</taxon>
        <taxon>Pucciniomycotina</taxon>
        <taxon>Microbotryomycetes</taxon>
        <taxon>Sporidiobolales</taxon>
        <taxon>Sporidiobolaceae</taxon>
        <taxon>Rhodotorula</taxon>
    </lineage>
</organism>
<dbReference type="OMA" id="VLAWHRS"/>
<dbReference type="AlphaFoldDB" id="A0A194S7E7"/>
<sequence length="267" mass="29770">MPTPPPPPPPDQLDSPLAGVRAILFDQFGTLTDWERSVSEQLAAQATLGGQDVDWLGFTRRWRQGYMTRTREIAAGKPGPGNIDGLHLEILDTLLETAEYETLSRAWSPERRRELCQVWHRLDAWPDTKPGLDALRALEPPVLLGTLSNGTLRLLIDIARHNSLPLDAHFSGDLLGSYKPNPLMYNRACELFGFDEQARERGEVALCASHIDDLRAAAQQGLRTIYIRRATEDVGIPHGGDAVRTRRDGGEVDVLIREIGEVAQWVR</sequence>
<dbReference type="Pfam" id="PF00702">
    <property type="entry name" value="Hydrolase"/>
    <property type="match status" value="1"/>
</dbReference>
<dbReference type="STRING" id="578459.A0A194S7E7"/>
<evidence type="ECO:0000313" key="3">
    <source>
        <dbReference type="Proteomes" id="UP000053890"/>
    </source>
</evidence>
<dbReference type="Proteomes" id="UP000053890">
    <property type="component" value="Unassembled WGS sequence"/>
</dbReference>
<dbReference type="InterPro" id="IPR051540">
    <property type="entry name" value="S-2-haloacid_dehalogenase"/>
</dbReference>
<dbReference type="Gene3D" id="1.10.150.240">
    <property type="entry name" value="Putative phosphatase, domain 2"/>
    <property type="match status" value="1"/>
</dbReference>
<dbReference type="InterPro" id="IPR023214">
    <property type="entry name" value="HAD_sf"/>
</dbReference>
<dbReference type="InterPro" id="IPR036412">
    <property type="entry name" value="HAD-like_sf"/>
</dbReference>
<evidence type="ECO:0000256" key="1">
    <source>
        <dbReference type="ARBA" id="ARBA00022801"/>
    </source>
</evidence>
<gene>
    <name evidence="2" type="ORF">RHOBADRAFT_52473</name>
</gene>
<dbReference type="GeneID" id="28976804"/>
<accession>A0A194S7E7</accession>
<dbReference type="Gene3D" id="3.40.50.1000">
    <property type="entry name" value="HAD superfamily/HAD-like"/>
    <property type="match status" value="1"/>
</dbReference>
<proteinExistence type="predicted"/>
<evidence type="ECO:0008006" key="4">
    <source>
        <dbReference type="Google" id="ProtNLM"/>
    </source>
</evidence>
<dbReference type="GO" id="GO:0016787">
    <property type="term" value="F:hydrolase activity"/>
    <property type="evidence" value="ECO:0007669"/>
    <property type="project" value="UniProtKB-KW"/>
</dbReference>
<keyword evidence="3" id="KW-1185">Reference proteome</keyword>
<keyword evidence="1" id="KW-0378">Hydrolase</keyword>
<reference evidence="2 3" key="1">
    <citation type="journal article" date="2015" name="Front. Microbiol.">
        <title>Genome sequence of the plant growth promoting endophytic yeast Rhodotorula graminis WP1.</title>
        <authorList>
            <person name="Firrincieli A."/>
            <person name="Otillar R."/>
            <person name="Salamov A."/>
            <person name="Schmutz J."/>
            <person name="Khan Z."/>
            <person name="Redman R.S."/>
            <person name="Fleck N.D."/>
            <person name="Lindquist E."/>
            <person name="Grigoriev I.V."/>
            <person name="Doty S.L."/>
        </authorList>
    </citation>
    <scope>NUCLEOTIDE SEQUENCE [LARGE SCALE GENOMIC DNA]</scope>
    <source>
        <strain evidence="2 3">WP1</strain>
    </source>
</reference>
<dbReference type="SUPFAM" id="SSF56784">
    <property type="entry name" value="HAD-like"/>
    <property type="match status" value="1"/>
</dbReference>
<dbReference type="RefSeq" id="XP_018272518.1">
    <property type="nucleotide sequence ID" value="XM_018416356.1"/>
</dbReference>
<dbReference type="InterPro" id="IPR023198">
    <property type="entry name" value="PGP-like_dom2"/>
</dbReference>